<gene>
    <name evidence="1" type="ORF">NCTC6133_03501</name>
</gene>
<dbReference type="GO" id="GO:0016787">
    <property type="term" value="F:hydrolase activity"/>
    <property type="evidence" value="ECO:0007669"/>
    <property type="project" value="UniProtKB-KW"/>
</dbReference>
<organism evidence="1 2">
    <name type="scientific">Staphylococcus aureus</name>
    <dbReference type="NCBI Taxonomy" id="1280"/>
    <lineage>
        <taxon>Bacteria</taxon>
        <taxon>Bacillati</taxon>
        <taxon>Bacillota</taxon>
        <taxon>Bacilli</taxon>
        <taxon>Bacillales</taxon>
        <taxon>Staphylococcaceae</taxon>
        <taxon>Staphylococcus</taxon>
    </lineage>
</organism>
<accession>A0A380DZX6</accession>
<dbReference type="EMBL" id="UHAP01000001">
    <property type="protein sequence ID" value="SUK61591.1"/>
    <property type="molecule type" value="Genomic_DNA"/>
</dbReference>
<keyword evidence="1" id="KW-0378">Hydrolase</keyword>
<protein>
    <submittedName>
        <fullName evidence="1">Adenine nucleotide alpha hydrolases superfamily protein</fullName>
    </submittedName>
</protein>
<name>A0A380DZX6_STAAU</name>
<dbReference type="AlphaFoldDB" id="A0A380DZX6"/>
<dbReference type="Proteomes" id="UP000255091">
    <property type="component" value="Unassembled WGS sequence"/>
</dbReference>
<sequence>MCNDYNIFRQCYCGCVFAAMQQGIDFKTVNKEAKAFLEQYPD</sequence>
<evidence type="ECO:0000313" key="1">
    <source>
        <dbReference type="EMBL" id="SUK61591.1"/>
    </source>
</evidence>
<evidence type="ECO:0000313" key="2">
    <source>
        <dbReference type="Proteomes" id="UP000255091"/>
    </source>
</evidence>
<reference evidence="1 2" key="1">
    <citation type="submission" date="2018-06" db="EMBL/GenBank/DDBJ databases">
        <authorList>
            <consortium name="Pathogen Informatics"/>
            <person name="Doyle S."/>
        </authorList>
    </citation>
    <scope>NUCLEOTIDE SEQUENCE [LARGE SCALE GENOMIC DNA]</scope>
    <source>
        <strain evidence="1 2">NCTC6133</strain>
    </source>
</reference>
<proteinExistence type="predicted"/>